<name>A0A1G8IGM1_9CLOT</name>
<dbReference type="InterPro" id="IPR005025">
    <property type="entry name" value="FMN_Rdtase-like_dom"/>
</dbReference>
<gene>
    <name evidence="2" type="ORF">SAMN05421804_101878</name>
</gene>
<dbReference type="AlphaFoldDB" id="A0A1G8IGM1"/>
<protein>
    <submittedName>
        <fullName evidence="2">NADPH-dependent FMN reductase</fullName>
    </submittedName>
</protein>
<proteinExistence type="predicted"/>
<feature type="domain" description="NADPH-dependent FMN reductase-like" evidence="1">
    <location>
        <begin position="51"/>
        <end position="204"/>
    </location>
</feature>
<dbReference type="InterPro" id="IPR029039">
    <property type="entry name" value="Flavoprotein-like_sf"/>
</dbReference>
<dbReference type="PANTHER" id="PTHR43741">
    <property type="entry name" value="FMN-DEPENDENT NADH-AZOREDUCTASE 1"/>
    <property type="match status" value="1"/>
</dbReference>
<dbReference type="PANTHER" id="PTHR43741:SF4">
    <property type="entry name" value="FMN-DEPENDENT NADH:QUINONE OXIDOREDUCTASE"/>
    <property type="match status" value="1"/>
</dbReference>
<dbReference type="SUPFAM" id="SSF52218">
    <property type="entry name" value="Flavoproteins"/>
    <property type="match status" value="1"/>
</dbReference>
<dbReference type="InterPro" id="IPR050104">
    <property type="entry name" value="FMN-dep_NADH:Q_OxRdtase_AzoR1"/>
</dbReference>
<evidence type="ECO:0000259" key="1">
    <source>
        <dbReference type="Pfam" id="PF03358"/>
    </source>
</evidence>
<dbReference type="GO" id="GO:0016491">
    <property type="term" value="F:oxidoreductase activity"/>
    <property type="evidence" value="ECO:0007669"/>
    <property type="project" value="InterPro"/>
</dbReference>
<dbReference type="Gene3D" id="3.40.50.360">
    <property type="match status" value="1"/>
</dbReference>
<evidence type="ECO:0000313" key="2">
    <source>
        <dbReference type="EMBL" id="SDI17891.1"/>
    </source>
</evidence>
<sequence length="282" mass="32982">MFFGGSFSYQLIPLFSILRLRYEKNVICRIFDEIAYTRSEKYKFECVVLKMKIVLIHGQNHKGSSYHIGRMIENKLPGEKEVTEFFLPRDLNHFCVGCYRCIEDESQCPFYGEKKKMMDKVEEADLLIFTTPTYCMRASAPMKSFLDLTFSYWMVHKPRKVMFQKNAVVVTTAAGSGMRHALKDISNALFFWGVPRIRTYGVSVQAMNWAGVSDKKKSQIDKRTDRIVRSLQRNHHPKAGMKTKVFFLMMRKMQQGNRGASISEKNYWEKEGWLGKVRPWQS</sequence>
<accession>A0A1G8IGM1</accession>
<reference evidence="2 3" key="1">
    <citation type="submission" date="2016-10" db="EMBL/GenBank/DDBJ databases">
        <authorList>
            <person name="de Groot N.N."/>
        </authorList>
    </citation>
    <scope>NUCLEOTIDE SEQUENCE [LARGE SCALE GENOMIC DNA]</scope>
    <source>
        <strain evidence="2 3">CGMCC 1.5058</strain>
    </source>
</reference>
<dbReference type="Proteomes" id="UP000183255">
    <property type="component" value="Unassembled WGS sequence"/>
</dbReference>
<dbReference type="Pfam" id="PF03358">
    <property type="entry name" value="FMN_red"/>
    <property type="match status" value="1"/>
</dbReference>
<evidence type="ECO:0000313" key="3">
    <source>
        <dbReference type="Proteomes" id="UP000183255"/>
    </source>
</evidence>
<dbReference type="EMBL" id="FNDZ01000001">
    <property type="protein sequence ID" value="SDI17891.1"/>
    <property type="molecule type" value="Genomic_DNA"/>
</dbReference>
<organism evidence="2 3">
    <name type="scientific">Proteiniclasticum ruminis</name>
    <dbReference type="NCBI Taxonomy" id="398199"/>
    <lineage>
        <taxon>Bacteria</taxon>
        <taxon>Bacillati</taxon>
        <taxon>Bacillota</taxon>
        <taxon>Clostridia</taxon>
        <taxon>Eubacteriales</taxon>
        <taxon>Clostridiaceae</taxon>
        <taxon>Proteiniclasticum</taxon>
    </lineage>
</organism>